<dbReference type="PROSITE" id="PS50405">
    <property type="entry name" value="GST_CTER"/>
    <property type="match status" value="1"/>
</dbReference>
<proteinExistence type="predicted"/>
<evidence type="ECO:0000259" key="1">
    <source>
        <dbReference type="PROSITE" id="PS50405"/>
    </source>
</evidence>
<dbReference type="SUPFAM" id="SSF47616">
    <property type="entry name" value="GST C-terminal domain-like"/>
    <property type="match status" value="1"/>
</dbReference>
<dbReference type="EMBL" id="QDKL01000001">
    <property type="protein sequence ID" value="RZF22208.1"/>
    <property type="molecule type" value="Genomic_DNA"/>
</dbReference>
<organism evidence="2 3">
    <name type="scientific">Halobacteriovorax vibrionivorans</name>
    <dbReference type="NCBI Taxonomy" id="2152716"/>
    <lineage>
        <taxon>Bacteria</taxon>
        <taxon>Pseudomonadati</taxon>
        <taxon>Bdellovibrionota</taxon>
        <taxon>Bacteriovoracia</taxon>
        <taxon>Bacteriovoracales</taxon>
        <taxon>Halobacteriovoraceae</taxon>
        <taxon>Halobacteriovorax</taxon>
    </lineage>
</organism>
<dbReference type="InterPro" id="IPR036282">
    <property type="entry name" value="Glutathione-S-Trfase_C_sf"/>
</dbReference>
<dbReference type="Pfam" id="PF00043">
    <property type="entry name" value="GST_C"/>
    <property type="match status" value="1"/>
</dbReference>
<sequence length="252" mass="28971">MNKILYSWSGSDEIESFSPSCSIINRCLSFLNIDFDIKAIPLVSELNGAKDKLSGLPIIQDRDKKFFGVRNAIKYLKELREESELFQVPQSQMVQEQMLRDWALTSLRASCVYMSFINPNGYATIKKKFQKAAKYQFDKQEDLNKVAEPIKEALLHSTFSFDIFRLEPELGNSHLEEQLKYIDGLVTTNEFLLGNQIKLVDIIAYCHLSSSLLAASDFSKKIRPKYPRVSRWLLRVAAQTRSKNNIHPSHLD</sequence>
<dbReference type="RefSeq" id="WP_114705152.1">
    <property type="nucleotide sequence ID" value="NZ_QDKL01000001.1"/>
</dbReference>
<evidence type="ECO:0000313" key="3">
    <source>
        <dbReference type="Proteomes" id="UP000443582"/>
    </source>
</evidence>
<gene>
    <name evidence="2" type="ORF">DAY19_00130</name>
</gene>
<evidence type="ECO:0000313" key="2">
    <source>
        <dbReference type="EMBL" id="RZF22208.1"/>
    </source>
</evidence>
<dbReference type="InterPro" id="IPR004046">
    <property type="entry name" value="GST_C"/>
</dbReference>
<comment type="caution">
    <text evidence="2">The sequence shown here is derived from an EMBL/GenBank/DDBJ whole genome shotgun (WGS) entry which is preliminary data.</text>
</comment>
<dbReference type="Proteomes" id="UP000443582">
    <property type="component" value="Unassembled WGS sequence"/>
</dbReference>
<protein>
    <submittedName>
        <fullName evidence="2">Glutathione S-transferase family protein</fullName>
    </submittedName>
</protein>
<dbReference type="InterPro" id="IPR010987">
    <property type="entry name" value="Glutathione-S-Trfase_C-like"/>
</dbReference>
<dbReference type="CDD" id="cd00299">
    <property type="entry name" value="GST_C_family"/>
    <property type="match status" value="1"/>
</dbReference>
<accession>A0ABY0IH00</accession>
<reference evidence="3" key="1">
    <citation type="journal article" date="2019" name="Int. J. Syst. Evol. Microbiol.">
        <title>Halobacteriovorax valvorus sp. nov., a novel prokaryotic predator isolated from coastal seawater of China.</title>
        <authorList>
            <person name="Chen M.-X."/>
        </authorList>
    </citation>
    <scope>NUCLEOTIDE SEQUENCE [LARGE SCALE GENOMIC DNA]</scope>
    <source>
        <strain evidence="3">BL9</strain>
    </source>
</reference>
<feature type="domain" description="GST C-terminal" evidence="1">
    <location>
        <begin position="89"/>
        <end position="252"/>
    </location>
</feature>
<keyword evidence="3" id="KW-1185">Reference proteome</keyword>
<name>A0ABY0IH00_9BACT</name>
<dbReference type="Gene3D" id="1.20.1050.10">
    <property type="match status" value="1"/>
</dbReference>